<protein>
    <submittedName>
        <fullName evidence="1">Uncharacterized protein</fullName>
    </submittedName>
</protein>
<reference evidence="1" key="1">
    <citation type="journal article" date="2015" name="Nature">
        <title>Complex archaea that bridge the gap between prokaryotes and eukaryotes.</title>
        <authorList>
            <person name="Spang A."/>
            <person name="Saw J.H."/>
            <person name="Jorgensen S.L."/>
            <person name="Zaremba-Niedzwiedzka K."/>
            <person name="Martijn J."/>
            <person name="Lind A.E."/>
            <person name="van Eijk R."/>
            <person name="Schleper C."/>
            <person name="Guy L."/>
            <person name="Ettema T.J."/>
        </authorList>
    </citation>
    <scope>NUCLEOTIDE SEQUENCE</scope>
</reference>
<comment type="caution">
    <text evidence="1">The sequence shown here is derived from an EMBL/GenBank/DDBJ whole genome shotgun (WGS) entry which is preliminary data.</text>
</comment>
<accession>A0A0F8YEA6</accession>
<proteinExistence type="predicted"/>
<dbReference type="AlphaFoldDB" id="A0A0F8YEA6"/>
<feature type="non-terminal residue" evidence="1">
    <location>
        <position position="74"/>
    </location>
</feature>
<evidence type="ECO:0000313" key="1">
    <source>
        <dbReference type="EMBL" id="KKK72035.1"/>
    </source>
</evidence>
<name>A0A0F8YEA6_9ZZZZ</name>
<organism evidence="1">
    <name type="scientific">marine sediment metagenome</name>
    <dbReference type="NCBI Taxonomy" id="412755"/>
    <lineage>
        <taxon>unclassified sequences</taxon>
        <taxon>metagenomes</taxon>
        <taxon>ecological metagenomes</taxon>
    </lineage>
</organism>
<sequence length="74" mass="8300">MGQQLHTFLGEQITEVVQNGLFFVVLEFTGIEENSVAHRTAFIPDMGLLGVDHADHLIVADWALHVLHLFVFLT</sequence>
<dbReference type="EMBL" id="LAZR01057454">
    <property type="protein sequence ID" value="KKK72035.1"/>
    <property type="molecule type" value="Genomic_DNA"/>
</dbReference>
<gene>
    <name evidence="1" type="ORF">LCGC14_2907950</name>
</gene>